<reference evidence="2" key="1">
    <citation type="submission" date="2011-04" db="EMBL/GenBank/DDBJ databases">
        <title>Evolution of plant cell wall degrading machinery underlies the functional diversity of forest fungi.</title>
        <authorList>
            <consortium name="US DOE Joint Genome Institute (JGI-PGF)"/>
            <person name="Eastwood D.C."/>
            <person name="Floudas D."/>
            <person name="Binder M."/>
            <person name="Majcherczyk A."/>
            <person name="Schneider P."/>
            <person name="Aerts A."/>
            <person name="Asiegbu F.O."/>
            <person name="Baker S.E."/>
            <person name="Barry K."/>
            <person name="Bendiksby M."/>
            <person name="Blumentritt M."/>
            <person name="Coutinho P.M."/>
            <person name="Cullen D."/>
            <person name="Cullen D."/>
            <person name="Gathman A."/>
            <person name="Goodell B."/>
            <person name="Henrissat B."/>
            <person name="Ihrmark K."/>
            <person name="Kauserud H."/>
            <person name="Kohler A."/>
            <person name="LaButti K."/>
            <person name="Lapidus A."/>
            <person name="Lavin J.L."/>
            <person name="Lee Y.-H."/>
            <person name="Lindquist E."/>
            <person name="Lilly W."/>
            <person name="Lucas S."/>
            <person name="Morin E."/>
            <person name="Murat C."/>
            <person name="Oguiza J.A."/>
            <person name="Park J."/>
            <person name="Pisabarro A.G."/>
            <person name="Riley R."/>
            <person name="Rosling A."/>
            <person name="Salamov A."/>
            <person name="Schmidt O."/>
            <person name="Schmutz J."/>
            <person name="Skrede I."/>
            <person name="Stenlid J."/>
            <person name="Wiebenga A."/>
            <person name="Xie X."/>
            <person name="Kues U."/>
            <person name="Hibbett D.S."/>
            <person name="Hoffmeister D."/>
            <person name="Hogberg N."/>
            <person name="Martin F."/>
            <person name="Grigoriev I.V."/>
            <person name="Watkinson S.C."/>
        </authorList>
    </citation>
    <scope>NUCLEOTIDE SEQUENCE</scope>
    <source>
        <strain evidence="2">S7.9</strain>
    </source>
</reference>
<evidence type="ECO:0000256" key="1">
    <source>
        <dbReference type="SAM" id="MobiDB-lite"/>
    </source>
</evidence>
<organism>
    <name type="scientific">Serpula lacrymans var. lacrymans (strain S7.9)</name>
    <name type="common">Dry rot fungus</name>
    <dbReference type="NCBI Taxonomy" id="578457"/>
    <lineage>
        <taxon>Eukaryota</taxon>
        <taxon>Fungi</taxon>
        <taxon>Dikarya</taxon>
        <taxon>Basidiomycota</taxon>
        <taxon>Agaricomycotina</taxon>
        <taxon>Agaricomycetes</taxon>
        <taxon>Agaricomycetidae</taxon>
        <taxon>Boletales</taxon>
        <taxon>Coniophorineae</taxon>
        <taxon>Serpulaceae</taxon>
        <taxon>Serpula</taxon>
    </lineage>
</organism>
<accession>F8NHJ1</accession>
<evidence type="ECO:0000313" key="2">
    <source>
        <dbReference type="EMBL" id="EGO29162.1"/>
    </source>
</evidence>
<dbReference type="KEGG" id="sla:SERLADRAFT_456543"/>
<sequence>MAGPSKVNKTATAKSMKATVEDIVEETDDEWSKIPVEEAEPVPEIKGDDIDVEDSGEASWYGAGEGGYWSGMAGGTIPEVSSEQEPKHVRWMPPSMVSDIEPRFTPNAAANMFDAGDGDDMEREVFYYALSGGAFTTDGFSAPGVPSYPEDDQTESPGIDFSSAFQAGFPDFGNKGQKSEDVKPVVGKGKGKERSRQESSFGTKKAQETPWPSMETWMSASSRMGGQSSGSARFL</sequence>
<dbReference type="GeneID" id="18817357"/>
<feature type="compositionally biased region" description="Polar residues" evidence="1">
    <location>
        <begin position="216"/>
        <end position="235"/>
    </location>
</feature>
<dbReference type="AlphaFoldDB" id="F8NHJ1"/>
<gene>
    <name evidence="2" type="ORF">SERLADRAFT_456543</name>
</gene>
<name>F8NHJ1_SERL9</name>
<protein>
    <submittedName>
        <fullName evidence="2">Uncharacterized protein</fullName>
    </submittedName>
</protein>
<dbReference type="Proteomes" id="UP000008064">
    <property type="component" value="Unassembled WGS sequence"/>
</dbReference>
<feature type="region of interest" description="Disordered" evidence="1">
    <location>
        <begin position="139"/>
        <end position="235"/>
    </location>
</feature>
<dbReference type="EMBL" id="GL945429">
    <property type="protein sequence ID" value="EGO29162.1"/>
    <property type="molecule type" value="Genomic_DNA"/>
</dbReference>
<proteinExistence type="predicted"/>
<dbReference type="HOGENOM" id="CLU_1180826_0_0_1"/>
<dbReference type="RefSeq" id="XP_007313404.1">
    <property type="nucleotide sequence ID" value="XM_007313342.1"/>
</dbReference>